<dbReference type="Proteomes" id="UP000253744">
    <property type="component" value="Chromosome"/>
</dbReference>
<evidence type="ECO:0000256" key="4">
    <source>
        <dbReference type="ARBA" id="ARBA00021948"/>
    </source>
</evidence>
<keyword evidence="5 8" id="KW-0378">Hydrolase</keyword>
<evidence type="ECO:0000256" key="1">
    <source>
        <dbReference type="ARBA" id="ARBA00001946"/>
    </source>
</evidence>
<dbReference type="InterPro" id="IPR036702">
    <property type="entry name" value="ComB-like_sf"/>
</dbReference>
<comment type="similarity">
    <text evidence="2 8">Belongs to the ComB family.</text>
</comment>
<dbReference type="EC" id="3.1.3.71" evidence="3 8"/>
<dbReference type="EMBL" id="CP031158">
    <property type="protein sequence ID" value="AXG98520.1"/>
    <property type="molecule type" value="Genomic_DNA"/>
</dbReference>
<dbReference type="InterPro" id="IPR005238">
    <property type="entry name" value="ComB-like"/>
</dbReference>
<evidence type="ECO:0000256" key="5">
    <source>
        <dbReference type="ARBA" id="ARBA00022801"/>
    </source>
</evidence>
<dbReference type="SUPFAM" id="SSF142823">
    <property type="entry name" value="ComB-like"/>
    <property type="match status" value="1"/>
</dbReference>
<dbReference type="FunFam" id="3.90.1560.10:FF:000001">
    <property type="entry name" value="Probable 2-phosphosulfolactate phosphatase"/>
    <property type="match status" value="1"/>
</dbReference>
<keyword evidence="6 8" id="KW-0460">Magnesium</keyword>
<gene>
    <name evidence="8" type="primary">comB</name>
    <name evidence="9" type="ORF">DVJ83_04320</name>
</gene>
<evidence type="ECO:0000256" key="3">
    <source>
        <dbReference type="ARBA" id="ARBA00012953"/>
    </source>
</evidence>
<evidence type="ECO:0000256" key="6">
    <source>
        <dbReference type="ARBA" id="ARBA00022842"/>
    </source>
</evidence>
<dbReference type="GO" id="GO:0000287">
    <property type="term" value="F:magnesium ion binding"/>
    <property type="evidence" value="ECO:0007669"/>
    <property type="project" value="UniProtKB-UniRule"/>
</dbReference>
<proteinExistence type="inferred from homology"/>
<evidence type="ECO:0000256" key="7">
    <source>
        <dbReference type="ARBA" id="ARBA00033711"/>
    </source>
</evidence>
<sequence length="240" mass="24438">MKLRVDLLPDSHYPDVALVIDVLRATTTAVALLERGAGGLLLTRTAEDALGVRAVRPEVLLAGERGGLTIPGFDLGNSPVEVGEAAVAGRQVVMTTTNGTGAAWRAAQSARHVVLAALINAHAVARHALAVASEEIAIVCAGTDGRVGLDDVYAAGVIAEYLLALGDFQVDDGARIALTMRRGGGDPGEALRGSGHGATLEKLGLGADVDFAAQLSTSRLIPTLVPGDDVPGGALRFLAG</sequence>
<evidence type="ECO:0000313" key="9">
    <source>
        <dbReference type="EMBL" id="AXG98520.1"/>
    </source>
</evidence>
<name>A0A345IFP8_9DEIO</name>
<accession>A0A345IFP8</accession>
<dbReference type="GO" id="GO:0050545">
    <property type="term" value="F:sulfopyruvate decarboxylase activity"/>
    <property type="evidence" value="ECO:0007669"/>
    <property type="project" value="TreeGrafter"/>
</dbReference>
<protein>
    <recommendedName>
        <fullName evidence="4 8">Probable 2-phosphosulfolactate phosphatase</fullName>
        <ecNumber evidence="3 8">3.1.3.71</ecNumber>
    </recommendedName>
</protein>
<dbReference type="KEGG" id="dwu:DVJ83_04320"/>
<dbReference type="HAMAP" id="MF_00490">
    <property type="entry name" value="ComB"/>
    <property type="match status" value="1"/>
</dbReference>
<dbReference type="RefSeq" id="WP_114671521.1">
    <property type="nucleotide sequence ID" value="NZ_CP031158.1"/>
</dbReference>
<dbReference type="Gene3D" id="3.90.1560.10">
    <property type="entry name" value="ComB-like"/>
    <property type="match status" value="1"/>
</dbReference>
<evidence type="ECO:0000313" key="10">
    <source>
        <dbReference type="Proteomes" id="UP000253744"/>
    </source>
</evidence>
<dbReference type="AlphaFoldDB" id="A0A345IFP8"/>
<organism evidence="9 10">
    <name type="scientific">Deinococcus wulumuqiensis</name>
    <dbReference type="NCBI Taxonomy" id="980427"/>
    <lineage>
        <taxon>Bacteria</taxon>
        <taxon>Thermotogati</taxon>
        <taxon>Deinococcota</taxon>
        <taxon>Deinococci</taxon>
        <taxon>Deinococcales</taxon>
        <taxon>Deinococcaceae</taxon>
        <taxon>Deinococcus</taxon>
    </lineage>
</organism>
<reference evidence="9 10" key="1">
    <citation type="submission" date="2018-07" db="EMBL/GenBank/DDBJ databases">
        <title>Complete Genome and Methylome Analysis of Deinococcus wulumuqiensis NEB 479.</title>
        <authorList>
            <person name="Fomenkov A."/>
            <person name="Luyten Y."/>
            <person name="Vincze T."/>
            <person name="Anton B.P."/>
            <person name="Clark T."/>
            <person name="Roberts R.J."/>
            <person name="Morgan R.D."/>
        </authorList>
    </citation>
    <scope>NUCLEOTIDE SEQUENCE [LARGE SCALE GENOMIC DNA]</scope>
    <source>
        <strain evidence="9 10">NEB 479</strain>
    </source>
</reference>
<dbReference type="NCBIfam" id="NF010700">
    <property type="entry name" value="PRK14100.1"/>
    <property type="match status" value="1"/>
</dbReference>
<dbReference type="PANTHER" id="PTHR37311">
    <property type="entry name" value="2-PHOSPHOSULFOLACTATE PHOSPHATASE-RELATED"/>
    <property type="match status" value="1"/>
</dbReference>
<dbReference type="STRING" id="1288484.GCA_000348665_01496"/>
<comment type="cofactor">
    <cofactor evidence="1 8">
        <name>Mg(2+)</name>
        <dbReference type="ChEBI" id="CHEBI:18420"/>
    </cofactor>
</comment>
<dbReference type="Pfam" id="PF04029">
    <property type="entry name" value="2-ph_phosp"/>
    <property type="match status" value="1"/>
</dbReference>
<evidence type="ECO:0000256" key="2">
    <source>
        <dbReference type="ARBA" id="ARBA00009997"/>
    </source>
</evidence>
<evidence type="ECO:0000256" key="8">
    <source>
        <dbReference type="HAMAP-Rule" id="MF_00490"/>
    </source>
</evidence>
<dbReference type="GO" id="GO:0050532">
    <property type="term" value="F:2-phosphosulfolactate phosphatase activity"/>
    <property type="evidence" value="ECO:0007669"/>
    <property type="project" value="UniProtKB-UniRule"/>
</dbReference>
<dbReference type="PANTHER" id="PTHR37311:SF1">
    <property type="entry name" value="2-PHOSPHOSULFOLACTATE PHOSPHATASE-RELATED"/>
    <property type="match status" value="1"/>
</dbReference>
<comment type="catalytic activity">
    <reaction evidence="7 8">
        <text>(2R)-O-phospho-3-sulfolactate + H2O = (2R)-3-sulfolactate + phosphate</text>
        <dbReference type="Rhea" id="RHEA:23416"/>
        <dbReference type="ChEBI" id="CHEBI:15377"/>
        <dbReference type="ChEBI" id="CHEBI:15597"/>
        <dbReference type="ChEBI" id="CHEBI:43474"/>
        <dbReference type="ChEBI" id="CHEBI:58738"/>
        <dbReference type="EC" id="3.1.3.71"/>
    </reaction>
</comment>